<proteinExistence type="predicted"/>
<dbReference type="AlphaFoldDB" id="A0A0A8ZHC0"/>
<accession>A0A0A8ZHC0</accession>
<evidence type="ECO:0000313" key="1">
    <source>
        <dbReference type="EMBL" id="JAD37073.1"/>
    </source>
</evidence>
<dbReference type="EMBL" id="GBRH01260822">
    <property type="protein sequence ID" value="JAD37073.1"/>
    <property type="molecule type" value="Transcribed_RNA"/>
</dbReference>
<reference evidence="1" key="2">
    <citation type="journal article" date="2015" name="Data Brief">
        <title>Shoot transcriptome of the giant reed, Arundo donax.</title>
        <authorList>
            <person name="Barrero R.A."/>
            <person name="Guerrero F.D."/>
            <person name="Moolhuijzen P."/>
            <person name="Goolsby J.A."/>
            <person name="Tidwell J."/>
            <person name="Bellgard S.E."/>
            <person name="Bellgard M.I."/>
        </authorList>
    </citation>
    <scope>NUCLEOTIDE SEQUENCE</scope>
    <source>
        <tissue evidence="1">Shoot tissue taken approximately 20 cm above the soil surface</tissue>
    </source>
</reference>
<organism evidence="1">
    <name type="scientific">Arundo donax</name>
    <name type="common">Giant reed</name>
    <name type="synonym">Donax arundinaceus</name>
    <dbReference type="NCBI Taxonomy" id="35708"/>
    <lineage>
        <taxon>Eukaryota</taxon>
        <taxon>Viridiplantae</taxon>
        <taxon>Streptophyta</taxon>
        <taxon>Embryophyta</taxon>
        <taxon>Tracheophyta</taxon>
        <taxon>Spermatophyta</taxon>
        <taxon>Magnoliopsida</taxon>
        <taxon>Liliopsida</taxon>
        <taxon>Poales</taxon>
        <taxon>Poaceae</taxon>
        <taxon>PACMAD clade</taxon>
        <taxon>Arundinoideae</taxon>
        <taxon>Arundineae</taxon>
        <taxon>Arundo</taxon>
    </lineage>
</organism>
<reference evidence="1" key="1">
    <citation type="submission" date="2014-09" db="EMBL/GenBank/DDBJ databases">
        <authorList>
            <person name="Magalhaes I.L.F."/>
            <person name="Oliveira U."/>
            <person name="Santos F.R."/>
            <person name="Vidigal T.H.D.A."/>
            <person name="Brescovit A.D."/>
            <person name="Santos A.J."/>
        </authorList>
    </citation>
    <scope>NUCLEOTIDE SEQUENCE</scope>
    <source>
        <tissue evidence="1">Shoot tissue taken approximately 20 cm above the soil surface</tissue>
    </source>
</reference>
<protein>
    <submittedName>
        <fullName evidence="1">Uncharacterized protein</fullName>
    </submittedName>
</protein>
<sequence length="54" mass="6035">MQWFILGSKSFQVFIPSGFMTGYALHVKKKETILSPLSEFSNSVLPLSNQTVIS</sequence>
<name>A0A0A8ZHC0_ARUDO</name>